<dbReference type="InterPro" id="IPR012577">
    <property type="entry name" value="NIPSNAP"/>
</dbReference>
<proteinExistence type="inferred from homology"/>
<dbReference type="InterPro" id="IPR051557">
    <property type="entry name" value="NipSnap_domain"/>
</dbReference>
<feature type="domain" description="NIPSNAP" evidence="2">
    <location>
        <begin position="106"/>
        <end position="201"/>
    </location>
</feature>
<protein>
    <submittedName>
        <fullName evidence="3">NIPSNAP family protein</fullName>
    </submittedName>
</protein>
<comment type="similarity">
    <text evidence="1">Belongs to the NipSnap family.</text>
</comment>
<dbReference type="InterPro" id="IPR011008">
    <property type="entry name" value="Dimeric_a/b-barrel"/>
</dbReference>
<dbReference type="PANTHER" id="PTHR21017">
    <property type="entry name" value="NIPSNAP-RELATED"/>
    <property type="match status" value="1"/>
</dbReference>
<accession>A0ABP6YXT6</accession>
<comment type="caution">
    <text evidence="3">The sequence shown here is derived from an EMBL/GenBank/DDBJ whole genome shotgun (WGS) entry which is preliminary data.</text>
</comment>
<dbReference type="Pfam" id="PF07978">
    <property type="entry name" value="NIPSNAP"/>
    <property type="match status" value="1"/>
</dbReference>
<dbReference type="PANTHER" id="PTHR21017:SF17">
    <property type="entry name" value="PROTEIN NIPSNAP"/>
    <property type="match status" value="1"/>
</dbReference>
<sequence length="203" mass="22322">MVYELTTLDGSLTSLKALTEGAHDWLRHSSGGALLGSWRTEVGALGRIVILRDFETRHQLSAERRRALTSHHPFNGGPALQALSMETYEGFPFLPQARPRKLGGVYEVRTYVLKPGGLTPTLDAWEKAVEPAKDYTDHLVTNMFATDGPSRITHIWGFESMQQRAALRERYQAAGLWPPKGGPDQIATATSSIMLPNPGSPLS</sequence>
<dbReference type="Proteomes" id="UP001501074">
    <property type="component" value="Unassembled WGS sequence"/>
</dbReference>
<dbReference type="EMBL" id="BAAAZO010000001">
    <property type="protein sequence ID" value="GAA3593298.1"/>
    <property type="molecule type" value="Genomic_DNA"/>
</dbReference>
<name>A0ABP6YXT6_9ACTN</name>
<gene>
    <name evidence="3" type="ORF">GCM10022223_05240</name>
</gene>
<dbReference type="SUPFAM" id="SSF54909">
    <property type="entry name" value="Dimeric alpha+beta barrel"/>
    <property type="match status" value="2"/>
</dbReference>
<reference evidence="4" key="1">
    <citation type="journal article" date="2019" name="Int. J. Syst. Evol. Microbiol.">
        <title>The Global Catalogue of Microorganisms (GCM) 10K type strain sequencing project: providing services to taxonomists for standard genome sequencing and annotation.</title>
        <authorList>
            <consortium name="The Broad Institute Genomics Platform"/>
            <consortium name="The Broad Institute Genome Sequencing Center for Infectious Disease"/>
            <person name="Wu L."/>
            <person name="Ma J."/>
        </authorList>
    </citation>
    <scope>NUCLEOTIDE SEQUENCE [LARGE SCALE GENOMIC DNA]</scope>
    <source>
        <strain evidence="4">JCM 16902</strain>
    </source>
</reference>
<evidence type="ECO:0000313" key="3">
    <source>
        <dbReference type="EMBL" id="GAA3593298.1"/>
    </source>
</evidence>
<evidence type="ECO:0000313" key="4">
    <source>
        <dbReference type="Proteomes" id="UP001501074"/>
    </source>
</evidence>
<organism evidence="3 4">
    <name type="scientific">Kineosporia mesophila</name>
    <dbReference type="NCBI Taxonomy" id="566012"/>
    <lineage>
        <taxon>Bacteria</taxon>
        <taxon>Bacillati</taxon>
        <taxon>Actinomycetota</taxon>
        <taxon>Actinomycetes</taxon>
        <taxon>Kineosporiales</taxon>
        <taxon>Kineosporiaceae</taxon>
        <taxon>Kineosporia</taxon>
    </lineage>
</organism>
<dbReference type="Gene3D" id="3.30.70.100">
    <property type="match status" value="1"/>
</dbReference>
<evidence type="ECO:0000259" key="2">
    <source>
        <dbReference type="Pfam" id="PF07978"/>
    </source>
</evidence>
<evidence type="ECO:0000256" key="1">
    <source>
        <dbReference type="ARBA" id="ARBA00005291"/>
    </source>
</evidence>
<keyword evidence="4" id="KW-1185">Reference proteome</keyword>
<dbReference type="RefSeq" id="WP_231488359.1">
    <property type="nucleotide sequence ID" value="NZ_BAAAZO010000001.1"/>
</dbReference>